<evidence type="ECO:0000313" key="6">
    <source>
        <dbReference type="Proteomes" id="UP000831495"/>
    </source>
</evidence>
<keyword evidence="3" id="KW-0238">DNA-binding</keyword>
<evidence type="ECO:0000256" key="1">
    <source>
        <dbReference type="ARBA" id="ARBA00011046"/>
    </source>
</evidence>
<dbReference type="InterPro" id="IPR014071">
    <property type="entry name" value="Cu_transp_CopY/TcrY"/>
</dbReference>
<dbReference type="InterPro" id="IPR005650">
    <property type="entry name" value="BlaI_family"/>
</dbReference>
<dbReference type="InterPro" id="IPR036388">
    <property type="entry name" value="WH-like_DNA-bd_sf"/>
</dbReference>
<dbReference type="EMBL" id="CP093366">
    <property type="protein sequence ID" value="UQS81739.1"/>
    <property type="molecule type" value="Genomic_DNA"/>
</dbReference>
<organism evidence="5 6">
    <name type="scientific">Bombilactobacillus folatiphilus</name>
    <dbReference type="NCBI Taxonomy" id="2923362"/>
    <lineage>
        <taxon>Bacteria</taxon>
        <taxon>Bacillati</taxon>
        <taxon>Bacillota</taxon>
        <taxon>Bacilli</taxon>
        <taxon>Lactobacillales</taxon>
        <taxon>Lactobacillaceae</taxon>
        <taxon>Bombilactobacillus</taxon>
    </lineage>
</organism>
<dbReference type="Gene3D" id="1.10.10.10">
    <property type="entry name" value="Winged helix-like DNA-binding domain superfamily/Winged helix DNA-binding domain"/>
    <property type="match status" value="1"/>
</dbReference>
<dbReference type="Pfam" id="PF03965">
    <property type="entry name" value="Penicillinase_R"/>
    <property type="match status" value="1"/>
</dbReference>
<sequence length="137" mass="15285">MEGISQSEWEVMRVVWTLGSVSAKEIISNLDQTGWQASTIKTLIGRLVKKGCLHVEQKQRPYQYSALITEDKAMNQSAVALFQHFCAKKKGQTLVQLVAQMELSQADVQNLQQLLSEKQAHAPKQVACDCLKGAHCE</sequence>
<evidence type="ECO:0000256" key="2">
    <source>
        <dbReference type="ARBA" id="ARBA00023015"/>
    </source>
</evidence>
<dbReference type="PIRSF" id="PIRSF019455">
    <property type="entry name" value="CopR_AtkY"/>
    <property type="match status" value="1"/>
</dbReference>
<evidence type="ECO:0000313" key="5">
    <source>
        <dbReference type="EMBL" id="UQS81739.1"/>
    </source>
</evidence>
<dbReference type="Proteomes" id="UP000831495">
    <property type="component" value="Chromosome"/>
</dbReference>
<accession>A0ABY4P7R8</accession>
<comment type="similarity">
    <text evidence="1">Belongs to the BlaI transcriptional regulatory family.</text>
</comment>
<keyword evidence="6" id="KW-1185">Reference proteome</keyword>
<name>A0ABY4P7R8_9LACO</name>
<keyword evidence="2" id="KW-0805">Transcription regulation</keyword>
<protein>
    <submittedName>
        <fullName evidence="5">CopY/TcrY family copper transport repressor</fullName>
    </submittedName>
</protein>
<proteinExistence type="inferred from homology"/>
<evidence type="ECO:0000256" key="3">
    <source>
        <dbReference type="ARBA" id="ARBA00023125"/>
    </source>
</evidence>
<evidence type="ECO:0000256" key="4">
    <source>
        <dbReference type="ARBA" id="ARBA00023163"/>
    </source>
</evidence>
<keyword evidence="4" id="KW-0804">Transcription</keyword>
<dbReference type="NCBIfam" id="TIGR02698">
    <property type="entry name" value="CopY_TcrY"/>
    <property type="match status" value="1"/>
</dbReference>
<reference evidence="5" key="1">
    <citation type="journal article" date="2022" name="Int. J. Syst. Evol. Microbiol.">
        <title>Apilactobacillus apisilvae sp. nov., Nicolia spurrieriana gen. nov. sp. nov., Bombilactobacillus folatiphilus sp. nov. and Bombilactobacillus thymidiniphilus sp. nov., four new lactic acid bacterial isolates from stingless bees Tetragonula carbonaria and Austroplebeia australis.</title>
        <authorList>
            <person name="Oliphant S.A."/>
            <person name="Watson-Haigh N.S."/>
            <person name="Sumby K.M."/>
            <person name="Gardner J."/>
            <person name="Groom S."/>
            <person name="Jiranek V."/>
        </authorList>
    </citation>
    <scope>NUCLEOTIDE SEQUENCE</scope>
    <source>
        <strain evidence="5">SG4_D2</strain>
    </source>
</reference>
<dbReference type="RefSeq" id="WP_249514007.1">
    <property type="nucleotide sequence ID" value="NZ_CP093366.1"/>
</dbReference>
<gene>
    <name evidence="5" type="ORF">MOO45_05930</name>
</gene>
<dbReference type="InterPro" id="IPR036390">
    <property type="entry name" value="WH_DNA-bd_sf"/>
</dbReference>
<dbReference type="SUPFAM" id="SSF46785">
    <property type="entry name" value="Winged helix' DNA-binding domain"/>
    <property type="match status" value="1"/>
</dbReference>